<dbReference type="OrthoDB" id="1673646at2"/>
<evidence type="ECO:0000259" key="1">
    <source>
        <dbReference type="PROSITE" id="PS50883"/>
    </source>
</evidence>
<name>A0A3D9HZ08_9BACL</name>
<dbReference type="SUPFAM" id="SSF141868">
    <property type="entry name" value="EAL domain-like"/>
    <property type="match status" value="1"/>
</dbReference>
<dbReference type="PANTHER" id="PTHR33121">
    <property type="entry name" value="CYCLIC DI-GMP PHOSPHODIESTERASE PDEF"/>
    <property type="match status" value="1"/>
</dbReference>
<keyword evidence="3" id="KW-1185">Reference proteome</keyword>
<dbReference type="InterPro" id="IPR018842">
    <property type="entry name" value="YkuI_C"/>
</dbReference>
<dbReference type="PROSITE" id="PS50883">
    <property type="entry name" value="EAL"/>
    <property type="match status" value="1"/>
</dbReference>
<dbReference type="EMBL" id="QRDZ01000047">
    <property type="protein sequence ID" value="RED54660.1"/>
    <property type="molecule type" value="Genomic_DNA"/>
</dbReference>
<proteinExistence type="predicted"/>
<comment type="caution">
    <text evidence="2">The sequence shown here is derived from an EMBL/GenBank/DDBJ whole genome shotgun (WGS) entry which is preliminary data.</text>
</comment>
<dbReference type="Gene3D" id="3.30.450.20">
    <property type="entry name" value="PAS domain"/>
    <property type="match status" value="1"/>
</dbReference>
<dbReference type="InterPro" id="IPR035919">
    <property type="entry name" value="EAL_sf"/>
</dbReference>
<dbReference type="SMART" id="SM00052">
    <property type="entry name" value="EAL"/>
    <property type="match status" value="1"/>
</dbReference>
<dbReference type="Proteomes" id="UP000256977">
    <property type="component" value="Unassembled WGS sequence"/>
</dbReference>
<dbReference type="InterPro" id="IPR001633">
    <property type="entry name" value="EAL_dom"/>
</dbReference>
<dbReference type="InterPro" id="IPR029151">
    <property type="entry name" value="Sensor-like_sf"/>
</dbReference>
<gene>
    <name evidence="2" type="ORF">DFP98_14722</name>
</gene>
<dbReference type="GO" id="GO:0071111">
    <property type="term" value="F:cyclic-guanylate-specific phosphodiesterase activity"/>
    <property type="evidence" value="ECO:0007669"/>
    <property type="project" value="InterPro"/>
</dbReference>
<protein>
    <submittedName>
        <fullName evidence="2">EAL domain-containing protein (Putative c-di-GMP-specific phosphodiesterase class I)</fullName>
    </submittedName>
</protein>
<dbReference type="InterPro" id="IPR050706">
    <property type="entry name" value="Cyclic-di-GMP_PDE-like"/>
</dbReference>
<feature type="domain" description="EAL" evidence="1">
    <location>
        <begin position="3"/>
        <end position="256"/>
    </location>
</feature>
<evidence type="ECO:0000313" key="2">
    <source>
        <dbReference type="EMBL" id="RED54660.1"/>
    </source>
</evidence>
<organism evidence="2 3">
    <name type="scientific">Cohnella phaseoli</name>
    <dbReference type="NCBI Taxonomy" id="456490"/>
    <lineage>
        <taxon>Bacteria</taxon>
        <taxon>Bacillati</taxon>
        <taxon>Bacillota</taxon>
        <taxon>Bacilli</taxon>
        <taxon>Bacillales</taxon>
        <taxon>Paenibacillaceae</taxon>
        <taxon>Cohnella</taxon>
    </lineage>
</organism>
<dbReference type="Pfam" id="PF10388">
    <property type="entry name" value="YkuI_C"/>
    <property type="match status" value="1"/>
</dbReference>
<dbReference type="SUPFAM" id="SSF103190">
    <property type="entry name" value="Sensory domain-like"/>
    <property type="match status" value="1"/>
</dbReference>
<dbReference type="PANTHER" id="PTHR33121:SF82">
    <property type="entry name" value="SIGNAL TRANSDUCTION PROTEIN CONTAINING A EAL DOMAIN"/>
    <property type="match status" value="1"/>
</dbReference>
<accession>A0A3D9HZ08</accession>
<dbReference type="CDD" id="cd01948">
    <property type="entry name" value="EAL"/>
    <property type="match status" value="1"/>
</dbReference>
<sequence length="416" mass="47308">MSEITDNRKWSTIYPQGQLLTYYQPIVALESRAIVGYEALGRERVDGEVHSLGSFFANLEVPVQEHLQIDRQLREQAIAKLSGLAIPPMLFINLKPSWIYQSYKQAGELHTLRLLEQYRVDPRNVCIEITEDEFGDSMGELTRIVKLYRTEGCQIAIDDIGRGFSNFDRIARIRPNFLKVDVHLLKNSAAHDGYLGVLRSFSHLAEQVGASLLLEGVETAQDLRRAIRAGARYVQGYLFSPAQADFQDKHAFTPLVETELSANRQILGKTLRLWEEVGQRLAGKVRESGIRELLEARSSNNADTTAEAEFADQAIRRLLPELEACCIRVYLCRTSGIQLSANHSRSEPEGWKINLDYRFADWSWRPYFLTHLSHGTTETKISDMYADLDSRAWIRTVSIPITSELVLLTDVIDSFE</sequence>
<evidence type="ECO:0000313" key="3">
    <source>
        <dbReference type="Proteomes" id="UP000256977"/>
    </source>
</evidence>
<dbReference type="Pfam" id="PF00563">
    <property type="entry name" value="EAL"/>
    <property type="match status" value="1"/>
</dbReference>
<dbReference type="AlphaFoldDB" id="A0A3D9HZ08"/>
<dbReference type="RefSeq" id="WP_116065412.1">
    <property type="nucleotide sequence ID" value="NZ_QRDZ01000047.1"/>
</dbReference>
<reference evidence="2 3" key="1">
    <citation type="submission" date="2018-07" db="EMBL/GenBank/DDBJ databases">
        <title>Genomic Encyclopedia of Type Strains, Phase III (KMG-III): the genomes of soil and plant-associated and newly described type strains.</title>
        <authorList>
            <person name="Whitman W."/>
        </authorList>
    </citation>
    <scope>NUCLEOTIDE SEQUENCE [LARGE SCALE GENOMIC DNA]</scope>
    <source>
        <strain evidence="2 3">CECT 7287</strain>
    </source>
</reference>
<dbReference type="Gene3D" id="3.20.20.450">
    <property type="entry name" value="EAL domain"/>
    <property type="match status" value="1"/>
</dbReference>